<evidence type="ECO:0000256" key="5">
    <source>
        <dbReference type="ARBA" id="ARBA00022833"/>
    </source>
</evidence>
<dbReference type="PANTHER" id="PTHR21666">
    <property type="entry name" value="PEPTIDASE-RELATED"/>
    <property type="match status" value="1"/>
</dbReference>
<reference evidence="9 10" key="3">
    <citation type="submission" date="2020-08" db="EMBL/GenBank/DDBJ databases">
        <title>Genomic Encyclopedia of Type Strains, Phase IV (KMG-IV): sequencing the most valuable type-strain genomes for metagenomic binning, comparative biology and taxonomic classification.</title>
        <authorList>
            <person name="Goeker M."/>
        </authorList>
    </citation>
    <scope>NUCLEOTIDE SEQUENCE [LARGE SCALE GENOMIC DNA]</scope>
    <source>
        <strain evidence="9 10">DSM 24105</strain>
    </source>
</reference>
<evidence type="ECO:0000313" key="11">
    <source>
        <dbReference type="Proteomes" id="UP001156881"/>
    </source>
</evidence>
<keyword evidence="3" id="KW-0479">Metal-binding</keyword>
<dbReference type="PANTHER" id="PTHR21666:SF288">
    <property type="entry name" value="CELL DIVISION PROTEIN YTFB"/>
    <property type="match status" value="1"/>
</dbReference>
<dbReference type="Proteomes" id="UP001156881">
    <property type="component" value="Unassembled WGS sequence"/>
</dbReference>
<evidence type="ECO:0000256" key="6">
    <source>
        <dbReference type="ARBA" id="ARBA00023049"/>
    </source>
</evidence>
<dbReference type="FunFam" id="2.70.70.10:FF:000006">
    <property type="entry name" value="M23 family peptidase"/>
    <property type="match status" value="1"/>
</dbReference>
<dbReference type="SUPFAM" id="SSF51261">
    <property type="entry name" value="Duplicated hybrid motif"/>
    <property type="match status" value="1"/>
</dbReference>
<dbReference type="InterPro" id="IPR050570">
    <property type="entry name" value="Cell_wall_metabolism_enzyme"/>
</dbReference>
<dbReference type="GO" id="GO:0046872">
    <property type="term" value="F:metal ion binding"/>
    <property type="evidence" value="ECO:0007669"/>
    <property type="project" value="UniProtKB-KW"/>
</dbReference>
<dbReference type="GO" id="GO:0006508">
    <property type="term" value="P:proteolysis"/>
    <property type="evidence" value="ECO:0007669"/>
    <property type="project" value="UniProtKB-KW"/>
</dbReference>
<name>A0A7W6AK98_9HYPH</name>
<evidence type="ECO:0000259" key="7">
    <source>
        <dbReference type="Pfam" id="PF01551"/>
    </source>
</evidence>
<evidence type="ECO:0000313" key="10">
    <source>
        <dbReference type="Proteomes" id="UP000517759"/>
    </source>
</evidence>
<evidence type="ECO:0000313" key="8">
    <source>
        <dbReference type="EMBL" id="GLS42558.1"/>
    </source>
</evidence>
<feature type="domain" description="M23ase beta-sheet core" evidence="7">
    <location>
        <begin position="454"/>
        <end position="551"/>
    </location>
</feature>
<accession>A0A7W6AK98</accession>
<reference evidence="8" key="4">
    <citation type="submission" date="2023-01" db="EMBL/GenBank/DDBJ databases">
        <title>Draft genome sequence of Methylobacterium brachythecii strain NBRC 107710.</title>
        <authorList>
            <person name="Sun Q."/>
            <person name="Mori K."/>
        </authorList>
    </citation>
    <scope>NUCLEOTIDE SEQUENCE</scope>
    <source>
        <strain evidence="8">NBRC 107710</strain>
    </source>
</reference>
<comment type="cofactor">
    <cofactor evidence="1">
        <name>Zn(2+)</name>
        <dbReference type="ChEBI" id="CHEBI:29105"/>
    </cofactor>
</comment>
<sequence>MAAALRLSFDADLVASRPVSHASRTEDRPDEGAKRGDRLLRRQLVASDKEEFTAPITRQVGSREIVRVQPLVRLIASLGSGDGDAADIPAFDPTRQLADDTVVSGGNEFDDDGADTAITIKRTDLNDEQIDDDAIAMGEDGMTALVEAERDFTKLAEPRMPGPLAPQRLLSMALGASSDQGTAEDADGSDPFRSIEVHVIPENVTALVKVEAAAHASVTETRDVILQHDQTLAQALATNGADPARVGSILAALDEHARTGLSEGQHLSLLLMRGGSGAATARISRVTLYGVDGVEEIVAERDAGGFVAVAPPVGAVRLAEPTSDGDDGAANLYNGIYEAVLRNGLSREVAEHIVGIFVYGTDMKRPVKSTDRLEVLLSPADKDGGQAELLYVSLTIDGVKHRAYRFEEPDTGAVSYFNEEGGSLRRFLLRMPIAEGRVTSPFGTRIHPILHYARFHNGIDWANKAGTPIMATGNGTVVFAKRRGGYGNRIEIRHANGYATAYNHLQRFSHSVKVGATVRQGQVVAYMGSTGLSTGPHVHYEVSVNGRFLDPMSIRLPDSHGVPDAFKSSFQHQVVATNSIRHHDTMAASASPL</sequence>
<comment type="caution">
    <text evidence="9">The sequence shown here is derived from an EMBL/GenBank/DDBJ whole genome shotgun (WGS) entry which is preliminary data.</text>
</comment>
<keyword evidence="5" id="KW-0862">Zinc</keyword>
<dbReference type="EMBL" id="JACIDN010000003">
    <property type="protein sequence ID" value="MBB3902714.1"/>
    <property type="molecule type" value="Genomic_DNA"/>
</dbReference>
<dbReference type="InterPro" id="IPR016047">
    <property type="entry name" value="M23ase_b-sheet_dom"/>
</dbReference>
<dbReference type="EMBL" id="BSPG01000001">
    <property type="protein sequence ID" value="GLS42558.1"/>
    <property type="molecule type" value="Genomic_DNA"/>
</dbReference>
<dbReference type="Gene3D" id="2.70.70.10">
    <property type="entry name" value="Glucose Permease (Domain IIA)"/>
    <property type="match status" value="1"/>
</dbReference>
<keyword evidence="11" id="KW-1185">Reference proteome</keyword>
<keyword evidence="6" id="KW-0482">Metalloprotease</keyword>
<evidence type="ECO:0000256" key="3">
    <source>
        <dbReference type="ARBA" id="ARBA00022723"/>
    </source>
</evidence>
<evidence type="ECO:0000313" key="9">
    <source>
        <dbReference type="EMBL" id="MBB3902714.1"/>
    </source>
</evidence>
<reference evidence="11" key="2">
    <citation type="journal article" date="2019" name="Int. J. Syst. Evol. Microbiol.">
        <title>The Global Catalogue of Microorganisms (GCM) 10K type strain sequencing project: providing services to taxonomists for standard genome sequencing and annotation.</title>
        <authorList>
            <consortium name="The Broad Institute Genomics Platform"/>
            <consortium name="The Broad Institute Genome Sequencing Center for Infectious Disease"/>
            <person name="Wu L."/>
            <person name="Ma J."/>
        </authorList>
    </citation>
    <scope>NUCLEOTIDE SEQUENCE [LARGE SCALE GENOMIC DNA]</scope>
    <source>
        <strain evidence="11">NBRC 107710</strain>
    </source>
</reference>
<organism evidence="9 10">
    <name type="scientific">Methylobacterium brachythecii</name>
    <dbReference type="NCBI Taxonomy" id="1176177"/>
    <lineage>
        <taxon>Bacteria</taxon>
        <taxon>Pseudomonadati</taxon>
        <taxon>Pseudomonadota</taxon>
        <taxon>Alphaproteobacteria</taxon>
        <taxon>Hyphomicrobiales</taxon>
        <taxon>Methylobacteriaceae</taxon>
        <taxon>Methylobacterium</taxon>
    </lineage>
</organism>
<gene>
    <name evidence="8" type="ORF">GCM10007884_05430</name>
    <name evidence="9" type="ORF">GGR33_002209</name>
</gene>
<dbReference type="Proteomes" id="UP000517759">
    <property type="component" value="Unassembled WGS sequence"/>
</dbReference>
<reference evidence="8" key="1">
    <citation type="journal article" date="2014" name="Int. J. Syst. Evol. Microbiol.">
        <title>Complete genome of a new Firmicutes species belonging to the dominant human colonic microbiota ('Ruminococcus bicirculans') reveals two chromosomes and a selective capacity to utilize plant glucans.</title>
        <authorList>
            <consortium name="NISC Comparative Sequencing Program"/>
            <person name="Wegmann U."/>
            <person name="Louis P."/>
            <person name="Goesmann A."/>
            <person name="Henrissat B."/>
            <person name="Duncan S.H."/>
            <person name="Flint H.J."/>
        </authorList>
    </citation>
    <scope>NUCLEOTIDE SEQUENCE</scope>
    <source>
        <strain evidence="8">NBRC 107710</strain>
    </source>
</reference>
<dbReference type="RefSeq" id="WP_246412950.1">
    <property type="nucleotide sequence ID" value="NZ_JACIDN010000003.1"/>
</dbReference>
<dbReference type="InterPro" id="IPR011055">
    <property type="entry name" value="Dup_hybrid_motif"/>
</dbReference>
<dbReference type="CDD" id="cd12797">
    <property type="entry name" value="M23_peptidase"/>
    <property type="match status" value="1"/>
</dbReference>
<dbReference type="AlphaFoldDB" id="A0A7W6AK98"/>
<evidence type="ECO:0000256" key="4">
    <source>
        <dbReference type="ARBA" id="ARBA00022801"/>
    </source>
</evidence>
<protein>
    <submittedName>
        <fullName evidence="9">Murein DD-endopeptidase MepM/ murein hydrolase activator NlpD</fullName>
    </submittedName>
</protein>
<evidence type="ECO:0000256" key="1">
    <source>
        <dbReference type="ARBA" id="ARBA00001947"/>
    </source>
</evidence>
<evidence type="ECO:0000256" key="2">
    <source>
        <dbReference type="ARBA" id="ARBA00022670"/>
    </source>
</evidence>
<dbReference type="Pfam" id="PF01551">
    <property type="entry name" value="Peptidase_M23"/>
    <property type="match status" value="1"/>
</dbReference>
<dbReference type="GO" id="GO:0004222">
    <property type="term" value="F:metalloendopeptidase activity"/>
    <property type="evidence" value="ECO:0007669"/>
    <property type="project" value="TreeGrafter"/>
</dbReference>
<keyword evidence="2" id="KW-0645">Protease</keyword>
<keyword evidence="4 9" id="KW-0378">Hydrolase</keyword>
<proteinExistence type="predicted"/>
<dbReference type="Gene3D" id="3.10.450.350">
    <property type="match status" value="1"/>
</dbReference>